<dbReference type="SUPFAM" id="SSF51445">
    <property type="entry name" value="(Trans)glycosidases"/>
    <property type="match status" value="1"/>
</dbReference>
<dbReference type="InterPro" id="IPR013797">
    <property type="entry name" value="Maltooligo_trehalose_synth_4"/>
</dbReference>
<dbReference type="Proteomes" id="UP000320231">
    <property type="component" value="Chromosome"/>
</dbReference>
<gene>
    <name evidence="1" type="ORF">HSBAA_50710</name>
</gene>
<sequence length="141" mass="16065">MERWLGGEAPCDVADDEERRLRQRAIVRFQQLTSPVAAKAVEDTAGYRSAVLISRNDVGFDGEHFSHSRKRFHEANVRRGHQFPRTMVTTATHDHKRGEDVRARLAALSEQTTDFANHVEHWRRLAAPLRRSLRDGPALTG</sequence>
<evidence type="ECO:0000313" key="2">
    <source>
        <dbReference type="Proteomes" id="UP000320231"/>
    </source>
</evidence>
<proteinExistence type="predicted"/>
<accession>A0A455UCJ3</accession>
<name>A0A455UCJ3_9GAMM</name>
<dbReference type="Gene3D" id="1.10.10.470">
    <property type="entry name" value="Maltooligosyl trehalose synthase, domain 4"/>
    <property type="match status" value="1"/>
</dbReference>
<evidence type="ECO:0000313" key="1">
    <source>
        <dbReference type="EMBL" id="BBI63765.1"/>
    </source>
</evidence>
<dbReference type="KEGG" id="hsr:HSBAA_50710"/>
<dbReference type="InterPro" id="IPR017853">
    <property type="entry name" value="GH"/>
</dbReference>
<dbReference type="Gene3D" id="3.20.20.80">
    <property type="entry name" value="Glycosidases"/>
    <property type="match status" value="1"/>
</dbReference>
<evidence type="ECO:0008006" key="3">
    <source>
        <dbReference type="Google" id="ProtNLM"/>
    </source>
</evidence>
<organism evidence="1 2">
    <name type="scientific">Vreelandella sulfidaeris</name>
    <dbReference type="NCBI Taxonomy" id="115553"/>
    <lineage>
        <taxon>Bacteria</taxon>
        <taxon>Pseudomonadati</taxon>
        <taxon>Pseudomonadota</taxon>
        <taxon>Gammaproteobacteria</taxon>
        <taxon>Oceanospirillales</taxon>
        <taxon>Halomonadaceae</taxon>
        <taxon>Vreelandella</taxon>
    </lineage>
</organism>
<protein>
    <recommendedName>
        <fullName evidence="3">Malto-oligosyltrehalose synthase</fullName>
    </recommendedName>
</protein>
<dbReference type="AlphaFoldDB" id="A0A455UCJ3"/>
<dbReference type="EMBL" id="AP019514">
    <property type="protein sequence ID" value="BBI63765.1"/>
    <property type="molecule type" value="Genomic_DNA"/>
</dbReference>
<reference evidence="1 2" key="1">
    <citation type="journal article" date="2019" name="Microbiol. Resour. Announc.">
        <title>Complete Genome Sequence of Halomonas sulfidaeris Strain Esulfide1 Isolated from a Metal Sulfide Rock at a Depth of 2,200 Meters, Obtained Using Nanopore Sequencing.</title>
        <authorList>
            <person name="Saito M."/>
            <person name="Nishigata A."/>
            <person name="Galipon J."/>
            <person name="Arakawa K."/>
        </authorList>
    </citation>
    <scope>NUCLEOTIDE SEQUENCE [LARGE SCALE GENOMIC DNA]</scope>
    <source>
        <strain evidence="1 2">ATCC BAA-803</strain>
    </source>
</reference>